<gene>
    <name evidence="2" type="ORF">PTTG_27979</name>
</gene>
<evidence type="ECO:0000313" key="2">
    <source>
        <dbReference type="EMBL" id="OAV91404.1"/>
    </source>
</evidence>
<dbReference type="VEuPathDB" id="FungiDB:PTTG_27979"/>
<feature type="compositionally biased region" description="Basic and acidic residues" evidence="1">
    <location>
        <begin position="116"/>
        <end position="130"/>
    </location>
</feature>
<dbReference type="AlphaFoldDB" id="A0A0C4EXY7"/>
<reference evidence="2" key="2">
    <citation type="submission" date="2016-05" db="EMBL/GenBank/DDBJ databases">
        <title>Comparative analysis highlights variable genome content of wheat rusts and divergence of the mating loci.</title>
        <authorList>
            <person name="Cuomo C.A."/>
            <person name="Bakkeren G."/>
            <person name="Szabo L."/>
            <person name="Khalil H."/>
            <person name="Joly D."/>
            <person name="Goldberg J."/>
            <person name="Young S."/>
            <person name="Zeng Q."/>
            <person name="Fellers J."/>
        </authorList>
    </citation>
    <scope>NUCLEOTIDE SEQUENCE [LARGE SCALE GENOMIC DNA]</scope>
    <source>
        <strain evidence="2">1-1 BBBD Race 1</strain>
    </source>
</reference>
<sequence length="144" mass="15804">MNWANDYATDHSQQSQLRHSSRASSNAIAPNMVRPSSDSCVSIKQAPNKKSPAVASLDSSQSNVQSQAKSKGKSNEKNSSQPRISTSRKSSAKKKPSGCKPIKKKKKSSAPNDVTSKGEEEGHHYNKIRENKLIEIERQARISK</sequence>
<dbReference type="Proteomes" id="UP000005240">
    <property type="component" value="Unassembled WGS sequence"/>
</dbReference>
<dbReference type="EnsemblFungi" id="PTTG_27979-t43_1">
    <property type="protein sequence ID" value="PTTG_27979-t43_1-p1"/>
    <property type="gene ID" value="PTTG_27979"/>
</dbReference>
<evidence type="ECO:0000313" key="4">
    <source>
        <dbReference type="Proteomes" id="UP000005240"/>
    </source>
</evidence>
<proteinExistence type="predicted"/>
<evidence type="ECO:0000313" key="3">
    <source>
        <dbReference type="EnsemblFungi" id="PTTG_27979-t43_1-p1"/>
    </source>
</evidence>
<evidence type="ECO:0000256" key="1">
    <source>
        <dbReference type="SAM" id="MobiDB-lite"/>
    </source>
</evidence>
<feature type="compositionally biased region" description="Low complexity" evidence="1">
    <location>
        <begin position="11"/>
        <end position="25"/>
    </location>
</feature>
<feature type="compositionally biased region" description="Basic residues" evidence="1">
    <location>
        <begin position="90"/>
        <end position="108"/>
    </location>
</feature>
<keyword evidence="4" id="KW-1185">Reference proteome</keyword>
<feature type="region of interest" description="Disordered" evidence="1">
    <location>
        <begin position="1"/>
        <end position="130"/>
    </location>
</feature>
<reference evidence="3 4" key="3">
    <citation type="journal article" date="2017" name="G3 (Bethesda)">
        <title>Comparative analysis highlights variable genome content of wheat rusts and divergence of the mating loci.</title>
        <authorList>
            <person name="Cuomo C.A."/>
            <person name="Bakkeren G."/>
            <person name="Khalil H.B."/>
            <person name="Panwar V."/>
            <person name="Joly D."/>
            <person name="Linning R."/>
            <person name="Sakthikumar S."/>
            <person name="Song X."/>
            <person name="Adiconis X."/>
            <person name="Fan L."/>
            <person name="Goldberg J.M."/>
            <person name="Levin J.Z."/>
            <person name="Young S."/>
            <person name="Zeng Q."/>
            <person name="Anikster Y."/>
            <person name="Bruce M."/>
            <person name="Wang M."/>
            <person name="Yin C."/>
            <person name="McCallum B."/>
            <person name="Szabo L.J."/>
            <person name="Hulbert S."/>
            <person name="Chen X."/>
            <person name="Fellers J.P."/>
        </authorList>
    </citation>
    <scope>NUCLEOTIDE SEQUENCE</scope>
    <source>
        <strain evidence="3">isolate 1-1 / race 1 (BBBD)</strain>
        <strain evidence="4">Isolate 1-1 / race 1 (BBBD)</strain>
    </source>
</reference>
<reference evidence="3" key="4">
    <citation type="submission" date="2025-05" db="UniProtKB">
        <authorList>
            <consortium name="EnsemblFungi"/>
        </authorList>
    </citation>
    <scope>IDENTIFICATION</scope>
    <source>
        <strain evidence="3">isolate 1-1 / race 1 (BBBD)</strain>
    </source>
</reference>
<evidence type="ECO:0008006" key="5">
    <source>
        <dbReference type="Google" id="ProtNLM"/>
    </source>
</evidence>
<name>A0A0C4EXY7_PUCT1</name>
<reference evidence="2" key="1">
    <citation type="submission" date="2009-11" db="EMBL/GenBank/DDBJ databases">
        <authorList>
            <consortium name="The Broad Institute Genome Sequencing Platform"/>
            <person name="Ward D."/>
            <person name="Feldgarden M."/>
            <person name="Earl A."/>
            <person name="Young S.K."/>
            <person name="Zeng Q."/>
            <person name="Koehrsen M."/>
            <person name="Alvarado L."/>
            <person name="Berlin A."/>
            <person name="Bochicchio J."/>
            <person name="Borenstein D."/>
            <person name="Chapman S.B."/>
            <person name="Chen Z."/>
            <person name="Engels R."/>
            <person name="Freedman E."/>
            <person name="Gellesch M."/>
            <person name="Goldberg J."/>
            <person name="Griggs A."/>
            <person name="Gujja S."/>
            <person name="Heilman E."/>
            <person name="Heiman D."/>
            <person name="Hepburn T."/>
            <person name="Howarth C."/>
            <person name="Jen D."/>
            <person name="Larson L."/>
            <person name="Lewis B."/>
            <person name="Mehta T."/>
            <person name="Park D."/>
            <person name="Pearson M."/>
            <person name="Roberts A."/>
            <person name="Saif S."/>
            <person name="Shea T."/>
            <person name="Shenoy N."/>
            <person name="Sisk P."/>
            <person name="Stolte C."/>
            <person name="Sykes S."/>
            <person name="Thomson T."/>
            <person name="Walk T."/>
            <person name="White J."/>
            <person name="Yandava C."/>
            <person name="Izard J."/>
            <person name="Baranova O.V."/>
            <person name="Blanton J.M."/>
            <person name="Tanner A.C."/>
            <person name="Dewhirst F.E."/>
            <person name="Haas B."/>
            <person name="Nusbaum C."/>
            <person name="Birren B."/>
        </authorList>
    </citation>
    <scope>NUCLEOTIDE SEQUENCE [LARGE SCALE GENOMIC DNA]</scope>
    <source>
        <strain evidence="2">1-1 BBBD Race 1</strain>
    </source>
</reference>
<organism evidence="2">
    <name type="scientific">Puccinia triticina (isolate 1-1 / race 1 (BBBD))</name>
    <name type="common">Brown leaf rust fungus</name>
    <dbReference type="NCBI Taxonomy" id="630390"/>
    <lineage>
        <taxon>Eukaryota</taxon>
        <taxon>Fungi</taxon>
        <taxon>Dikarya</taxon>
        <taxon>Basidiomycota</taxon>
        <taxon>Pucciniomycotina</taxon>
        <taxon>Pucciniomycetes</taxon>
        <taxon>Pucciniales</taxon>
        <taxon>Pucciniaceae</taxon>
        <taxon>Puccinia</taxon>
    </lineage>
</organism>
<accession>A0A0C4EXY7</accession>
<protein>
    <recommendedName>
        <fullName evidence="5">No apical meristem-associated C-terminal domain-containing protein</fullName>
    </recommendedName>
</protein>
<dbReference type="EMBL" id="ADAS02000081">
    <property type="protein sequence ID" value="OAV91404.1"/>
    <property type="molecule type" value="Genomic_DNA"/>
</dbReference>
<feature type="compositionally biased region" description="Polar residues" evidence="1">
    <location>
        <begin position="57"/>
        <end position="68"/>
    </location>
</feature>